<gene>
    <name evidence="1" type="ORF">MGWOODY_Clf983</name>
</gene>
<dbReference type="EMBL" id="FAXA01000449">
    <property type="protein sequence ID" value="CUV03631.1"/>
    <property type="molecule type" value="Genomic_DNA"/>
</dbReference>
<dbReference type="GO" id="GO:0004300">
    <property type="term" value="F:enoyl-CoA hydratase activity"/>
    <property type="evidence" value="ECO:0007669"/>
    <property type="project" value="UniProtKB-EC"/>
</dbReference>
<name>A0A160VBK0_9ZZZZ</name>
<dbReference type="PROSITE" id="PS00166">
    <property type="entry name" value="ENOYL_COA_HYDRATASE"/>
    <property type="match status" value="1"/>
</dbReference>
<dbReference type="CDD" id="cd06558">
    <property type="entry name" value="crotonase-like"/>
    <property type="match status" value="1"/>
</dbReference>
<proteinExistence type="predicted"/>
<dbReference type="Gene3D" id="3.90.226.10">
    <property type="entry name" value="2-enoyl-CoA Hydratase, Chain A, domain 1"/>
    <property type="match status" value="1"/>
</dbReference>
<dbReference type="Gene3D" id="1.10.12.10">
    <property type="entry name" value="Lyase 2-enoyl-coa Hydratase, Chain A, domain 2"/>
    <property type="match status" value="1"/>
</dbReference>
<organism evidence="1">
    <name type="scientific">hydrothermal vent metagenome</name>
    <dbReference type="NCBI Taxonomy" id="652676"/>
    <lineage>
        <taxon>unclassified sequences</taxon>
        <taxon>metagenomes</taxon>
        <taxon>ecological metagenomes</taxon>
    </lineage>
</organism>
<keyword evidence="1" id="KW-0456">Lyase</keyword>
<dbReference type="Pfam" id="PF00378">
    <property type="entry name" value="ECH_1"/>
    <property type="match status" value="1"/>
</dbReference>
<sequence length="267" mass="28603">MAFENISFEKMDGVGIITMNRPESRNALTLEMVAEMGGAIEACKRADVRSVLLTGAGGGFCSGADLKFLVENLESGGPEKIQTYIRDLANNLHHDVVMGLRQLGKPVVAGINGVAAGAGFSLTLGCDVRVAANNARFLMAYANIGAPADGGSTYLLPRLVGASRAMEFYLASQPTSAQAALDMGLVSQVVADDQLHKHAMETAVRLAQGPTLAYGRVKALFESSWHNDIETQLDAETAVFEEICLTEDFQEGIKAFTERRQARFQGK</sequence>
<dbReference type="SUPFAM" id="SSF52096">
    <property type="entry name" value="ClpP/crotonase"/>
    <property type="match status" value="1"/>
</dbReference>
<dbReference type="EC" id="4.2.1.17" evidence="1"/>
<evidence type="ECO:0000313" key="1">
    <source>
        <dbReference type="EMBL" id="CUV03631.1"/>
    </source>
</evidence>
<dbReference type="PANTHER" id="PTHR43459:SF1">
    <property type="entry name" value="EG:BACN32G11.4 PROTEIN"/>
    <property type="match status" value="1"/>
</dbReference>
<dbReference type="PANTHER" id="PTHR43459">
    <property type="entry name" value="ENOYL-COA HYDRATASE"/>
    <property type="match status" value="1"/>
</dbReference>
<dbReference type="AlphaFoldDB" id="A0A160VBK0"/>
<dbReference type="InterPro" id="IPR029045">
    <property type="entry name" value="ClpP/crotonase-like_dom_sf"/>
</dbReference>
<reference evidence="1" key="1">
    <citation type="submission" date="2015-10" db="EMBL/GenBank/DDBJ databases">
        <authorList>
            <person name="Gilbert D.G."/>
        </authorList>
    </citation>
    <scope>NUCLEOTIDE SEQUENCE</scope>
</reference>
<protein>
    <submittedName>
        <fullName evidence="1">Enoyl-CoA hydratase</fullName>
        <ecNumber evidence="1">4.2.1.17</ecNumber>
    </submittedName>
</protein>
<dbReference type="InterPro" id="IPR018376">
    <property type="entry name" value="Enoyl-CoA_hyd/isom_CS"/>
</dbReference>
<dbReference type="InterPro" id="IPR014748">
    <property type="entry name" value="Enoyl-CoA_hydra_C"/>
</dbReference>
<dbReference type="InterPro" id="IPR001753">
    <property type="entry name" value="Enoyl-CoA_hydra/iso"/>
</dbReference>
<accession>A0A160VBK0</accession>